<reference evidence="1" key="2">
    <citation type="submission" date="2016-08" db="EMBL/GenBank/DDBJ databases">
        <title>Klebsiella loci capsule.</title>
        <authorList>
            <person name="Holt K.E."/>
            <person name="Thomson N.R."/>
        </authorList>
    </citation>
    <scope>NUCLEOTIDE SEQUENCE</scope>
    <source>
        <strain evidence="1">INF097</strain>
    </source>
</reference>
<organism evidence="1">
    <name type="scientific">Klebsiella pneumoniae</name>
    <dbReference type="NCBI Taxonomy" id="573"/>
    <lineage>
        <taxon>Bacteria</taxon>
        <taxon>Pseudomonadati</taxon>
        <taxon>Pseudomonadota</taxon>
        <taxon>Gammaproteobacteria</taxon>
        <taxon>Enterobacterales</taxon>
        <taxon>Enterobacteriaceae</taxon>
        <taxon>Klebsiella/Raoultella group</taxon>
        <taxon>Klebsiella</taxon>
        <taxon>Klebsiella pneumoniae complex</taxon>
    </lineage>
</organism>
<dbReference type="AlphaFoldDB" id="A0A1C3SZ56"/>
<gene>
    <name evidence="1" type="primary">KL127_00013</name>
</gene>
<dbReference type="EMBL" id="LT603704">
    <property type="protein sequence ID" value="SCA95750.1"/>
    <property type="molecule type" value="Genomic_DNA"/>
</dbReference>
<dbReference type="Gene3D" id="2.160.20.10">
    <property type="entry name" value="Single-stranded right-handed beta-helix, Pectin lyase-like"/>
    <property type="match status" value="1"/>
</dbReference>
<protein>
    <submittedName>
        <fullName evidence="1">Uncharacterized protein</fullName>
    </submittedName>
</protein>
<dbReference type="InterPro" id="IPR012334">
    <property type="entry name" value="Pectin_lyas_fold"/>
</dbReference>
<dbReference type="SUPFAM" id="SSF51126">
    <property type="entry name" value="Pectin lyase-like"/>
    <property type="match status" value="1"/>
</dbReference>
<name>A0A1C3SZ56_KLEPN</name>
<evidence type="ECO:0000313" key="1">
    <source>
        <dbReference type="EMBL" id="SCA95750.1"/>
    </source>
</evidence>
<accession>A0A1C3SZ56</accession>
<sequence>MKNITRRLFLERLAPMPLLVTALGAKSNNSNNNEHVIINPLDSNSSNSSSTLSSPAIITNSVKNLVRDGKAGLKRHFGAKGDGIHDDTNAFEDWWDCLIDISSGRINAVSDELPFMLQKGPVLEIESGVFIYSGKGLDFVNDSSLILNVTGQSSLSSKILINNDSYLFDLSRNPVYTNLSNLTVYGGKGAIRLQSKERTTTGIHLFSSLRVSRYSECAISNNSIDMPYFRVESCIFYGDVSKTTIGVCVSGYSAGGYISNCIFSDNVYGIKLAVSNDGGMSNGPATPYNIVQNDFYRTGDLKKNSYDIWIEPGLTSNNSGRGIVFCRNKFGQEHLIKGDCHVLIADSSDGYGDNLNGDRLHSSNKSKGFVSGMRFDSNNVNSMHEGYSAPFIKTFTSNLGNNYFSDIYDNGMPEYIISFADELMPDAIDNLSRNNYFDASQCISLQKGSDPKMLSNKEGVFTVNDPLDYYCGHPQVSFKYGISMPINFLWLYKSPTNKLLLEDIKYSLTDNSYGGKNEAMVIHSITSKSRVYTIIKHSSPHTKHWIDFELKSININKNTIVVFELTSFDNKIIFLRRKILLSEHKSWQKVILPFIPLTSMPYKISLYAIPHADSSFILGNFNVYINEGPINTGHNGGGDMRWNMQHQVYGDIHEWYDSDGNKRAKCGIPEFDKDGVVISSNPLF</sequence>
<dbReference type="InterPro" id="IPR011050">
    <property type="entry name" value="Pectin_lyase_fold/virulence"/>
</dbReference>
<proteinExistence type="predicted"/>
<reference evidence="1" key="1">
    <citation type="submission" date="2016-07" db="EMBL/GenBank/DDBJ databases">
        <authorList>
            <person name="Informatics P."/>
        </authorList>
    </citation>
    <scope>NUCLEOTIDE SEQUENCE</scope>
    <source>
        <strain evidence="1">INF097</strain>
    </source>
</reference>
<dbReference type="RefSeq" id="WP_202712436.1">
    <property type="nucleotide sequence ID" value="NZ_BGNN01000101.1"/>
</dbReference>